<evidence type="ECO:0000313" key="1">
    <source>
        <dbReference type="EMBL" id="CAH2241314.1"/>
    </source>
</evidence>
<dbReference type="SUPFAM" id="SSF49265">
    <property type="entry name" value="Fibronectin type III"/>
    <property type="match status" value="1"/>
</dbReference>
<sequence>MECGLWFEKKWNVIIKRCKGQIYYGRFNYEDNAKVPALHLVYGVYKFAMLICEMLKCRYFSESVSRRYTLTYSVNTLPVNPPCVPTQIESTVYCVWKTNSMPRYRQQEETQFFDMTACNAVGCNSQNFTVDHFSIVKPDSPYELKILKYGTHSVYLEWKISHNIVDFLSCGVDHIIQYQLAKVDNGTHFRTVDTSNLPARNRTYRFHLMDLPYAHMQYDLRIYIKSKMAKSRQYWSDFAYKHFTTLSEEPMRPPTIISGAFDQYTRGNERVINVYWQEIAEIEEGGPNFKYLVLVAQGNLTQMIHHRKGMYLSLNATPNALDITAWSSNVNGSSLNSSHIYIPSEKDTHYLKVSYFTKVVYENGTYELSWDSVKNIDNYTLFWCEHNGNQICNGRIDFAVLDSGKTRHIIDLPLEFKYQFAISAISGKNSGGMTWAKIYKECNCSLCIHTDHRNNK</sequence>
<dbReference type="AlphaFoldDB" id="A0A8S4RU13"/>
<comment type="caution">
    <text evidence="1">The sequence shown here is derived from an EMBL/GenBank/DDBJ whole genome shotgun (WGS) entry which is preliminary data.</text>
</comment>
<dbReference type="OrthoDB" id="6381660at2759"/>
<dbReference type="InterPro" id="IPR036116">
    <property type="entry name" value="FN3_sf"/>
</dbReference>
<accession>A0A8S4RU13</accession>
<organism evidence="1 2">
    <name type="scientific">Pararge aegeria aegeria</name>
    <dbReference type="NCBI Taxonomy" id="348720"/>
    <lineage>
        <taxon>Eukaryota</taxon>
        <taxon>Metazoa</taxon>
        <taxon>Ecdysozoa</taxon>
        <taxon>Arthropoda</taxon>
        <taxon>Hexapoda</taxon>
        <taxon>Insecta</taxon>
        <taxon>Pterygota</taxon>
        <taxon>Neoptera</taxon>
        <taxon>Endopterygota</taxon>
        <taxon>Lepidoptera</taxon>
        <taxon>Glossata</taxon>
        <taxon>Ditrysia</taxon>
        <taxon>Papilionoidea</taxon>
        <taxon>Nymphalidae</taxon>
        <taxon>Satyrinae</taxon>
        <taxon>Satyrini</taxon>
        <taxon>Parargina</taxon>
        <taxon>Pararge</taxon>
    </lineage>
</organism>
<evidence type="ECO:0000313" key="2">
    <source>
        <dbReference type="Proteomes" id="UP000838756"/>
    </source>
</evidence>
<keyword evidence="2" id="KW-1185">Reference proteome</keyword>
<reference evidence="1" key="1">
    <citation type="submission" date="2022-03" db="EMBL/GenBank/DDBJ databases">
        <authorList>
            <person name="Lindestad O."/>
        </authorList>
    </citation>
    <scope>NUCLEOTIDE SEQUENCE</scope>
</reference>
<proteinExistence type="predicted"/>
<dbReference type="Proteomes" id="UP000838756">
    <property type="component" value="Unassembled WGS sequence"/>
</dbReference>
<protein>
    <submittedName>
        <fullName evidence="1">Jg20483 protein</fullName>
    </submittedName>
</protein>
<name>A0A8S4RU13_9NEOP</name>
<gene>
    <name evidence="1" type="primary">jg20483</name>
    <name evidence="1" type="ORF">PAEG_LOCUS17757</name>
</gene>
<dbReference type="EMBL" id="CAKXAJ010025575">
    <property type="protein sequence ID" value="CAH2241314.1"/>
    <property type="molecule type" value="Genomic_DNA"/>
</dbReference>